<dbReference type="EMBL" id="JAWRLE010000048">
    <property type="protein sequence ID" value="MEB2582239.1"/>
    <property type="molecule type" value="Genomic_DNA"/>
</dbReference>
<keyword evidence="4" id="KW-1185">Reference proteome</keyword>
<evidence type="ECO:0008006" key="5">
    <source>
        <dbReference type="Google" id="ProtNLM"/>
    </source>
</evidence>
<accession>A0ABU5WTK5</accession>
<proteinExistence type="predicted"/>
<evidence type="ECO:0000313" key="4">
    <source>
        <dbReference type="Proteomes" id="UP001304467"/>
    </source>
</evidence>
<gene>
    <name evidence="3" type="ORF">SB593_25170</name>
</gene>
<evidence type="ECO:0000313" key="3">
    <source>
        <dbReference type="EMBL" id="MEB2582239.1"/>
    </source>
</evidence>
<feature type="compositionally biased region" description="Polar residues" evidence="1">
    <location>
        <begin position="21"/>
        <end position="36"/>
    </location>
</feature>
<evidence type="ECO:0000256" key="1">
    <source>
        <dbReference type="SAM" id="MobiDB-lite"/>
    </source>
</evidence>
<keyword evidence="2" id="KW-0732">Signal</keyword>
<organism evidence="3 4">
    <name type="scientific">Burkholderia anthinoferrum</name>
    <dbReference type="NCBI Taxonomy" id="3090833"/>
    <lineage>
        <taxon>Bacteria</taxon>
        <taxon>Pseudomonadati</taxon>
        <taxon>Pseudomonadota</taxon>
        <taxon>Betaproteobacteria</taxon>
        <taxon>Burkholderiales</taxon>
        <taxon>Burkholderiaceae</taxon>
        <taxon>Burkholderia</taxon>
    </lineage>
</organism>
<comment type="caution">
    <text evidence="3">The sequence shown here is derived from an EMBL/GenBank/DDBJ whole genome shotgun (WGS) entry which is preliminary data.</text>
</comment>
<name>A0ABU5WTK5_9BURK</name>
<reference evidence="3 4" key="1">
    <citation type="journal article" date="2023" name="Front. Microbiol.">
        <title>Genomic analyses of Burkholderia respiratory isolates indicates two evolutionarily distinct B. anthina clades.</title>
        <authorList>
            <person name="Pham A."/>
            <person name="Volmer J.G."/>
            <person name="Chambers D.C."/>
            <person name="Smith D.J."/>
            <person name="Reid D.W."/>
            <person name="Burr L."/>
            <person name="Wells T.J."/>
        </authorList>
    </citation>
    <scope>NUCLEOTIDE SEQUENCE [LARGE SCALE GENOMIC DNA]</scope>
    <source>
        <strain evidence="3 4">BCCIQ07A</strain>
    </source>
</reference>
<feature type="region of interest" description="Disordered" evidence="1">
    <location>
        <begin position="21"/>
        <end position="48"/>
    </location>
</feature>
<dbReference type="Proteomes" id="UP001304467">
    <property type="component" value="Unassembled WGS sequence"/>
</dbReference>
<feature type="chain" id="PRO_5046984290" description="Porin" evidence="2">
    <location>
        <begin position="20"/>
        <end position="48"/>
    </location>
</feature>
<evidence type="ECO:0000256" key="2">
    <source>
        <dbReference type="SAM" id="SignalP"/>
    </source>
</evidence>
<dbReference type="RefSeq" id="WP_226094222.1">
    <property type="nucleotide sequence ID" value="NZ_JAWRKY010000003.1"/>
</dbReference>
<feature type="signal peptide" evidence="2">
    <location>
        <begin position="1"/>
        <end position="19"/>
    </location>
</feature>
<sequence>MKKLALSIAPACIAVGAHANDGSTIRFGTSHSTSTAVDRPARRALRPG</sequence>
<protein>
    <recommendedName>
        <fullName evidence="5">Porin</fullName>
    </recommendedName>
</protein>